<dbReference type="PANTHER" id="PTHR12022">
    <property type="entry name" value="UBIQUINOL-CYTOCHROME C REDUCTASE COMPLEX 14 KD PROTEIN"/>
    <property type="match status" value="1"/>
</dbReference>
<keyword evidence="7" id="KW-0249">Electron transport</keyword>
<dbReference type="Gene3D" id="1.10.1090.10">
    <property type="entry name" value="Cytochrome b-c1 complex subunit 7"/>
    <property type="match status" value="1"/>
</dbReference>
<dbReference type="InterPro" id="IPR003197">
    <property type="entry name" value="QCR7"/>
</dbReference>
<comment type="similarity">
    <text evidence="2">Belongs to the UQCRB/QCR7 family.</text>
</comment>
<proteinExistence type="inferred from homology"/>
<keyword evidence="8" id="KW-0496">Mitochondrion</keyword>
<dbReference type="AlphaFoldDB" id="A0A0V0Y2B6"/>
<dbReference type="GO" id="GO:0045275">
    <property type="term" value="C:respiratory chain complex III"/>
    <property type="evidence" value="ECO:0007669"/>
    <property type="project" value="InterPro"/>
</dbReference>
<comment type="subunit">
    <text evidence="12">Component of the ubiquinol-cytochrome c oxidoreductase (cytochrome b-c1 complex, complex III, CIII), a multisubunit enzyme composed of 3 respiratory subunits cytochrome b, cytochrome c1 and Rieske protein, 2 core protein subunits, and additional low-molecular weight protein subunits. The complex exists as an obligatory dimer and forms supercomplexes (SCs) in the inner mitochondrial membrane with cytochrome c oxidase (complex IV, CIV).</text>
</comment>
<dbReference type="Pfam" id="PF02271">
    <property type="entry name" value="UCR_14kD"/>
    <property type="match status" value="1"/>
</dbReference>
<gene>
    <name evidence="13" type="primary">Uqcrb</name>
    <name evidence="13" type="ORF">T4E_8604</name>
</gene>
<keyword evidence="9" id="KW-0472">Membrane</keyword>
<evidence type="ECO:0000256" key="5">
    <source>
        <dbReference type="ARBA" id="ARBA00022660"/>
    </source>
</evidence>
<accession>A0A0V0Y2B6</accession>
<evidence type="ECO:0000256" key="7">
    <source>
        <dbReference type="ARBA" id="ARBA00022982"/>
    </source>
</evidence>
<evidence type="ECO:0000256" key="2">
    <source>
        <dbReference type="ARBA" id="ARBA00008554"/>
    </source>
</evidence>
<sequence>LLWDQKQRDRYHFVLMDRSQIGFEKKYGTPGRGDVMKIVLGLLWHDTYSEAKEIVEEAVRRLPPEEYDKRAIRLLRAAQLTLKHEYLPKDQWTKWEDETWYLKPHLDRIKREYRDYKTFTGRKPYWATRANYEQSEH</sequence>
<keyword evidence="4" id="KW-0813">Transport</keyword>
<evidence type="ECO:0000313" key="14">
    <source>
        <dbReference type="Proteomes" id="UP000054815"/>
    </source>
</evidence>
<evidence type="ECO:0000256" key="8">
    <source>
        <dbReference type="ARBA" id="ARBA00023128"/>
    </source>
</evidence>
<dbReference type="Proteomes" id="UP000054815">
    <property type="component" value="Unassembled WGS sequence"/>
</dbReference>
<keyword evidence="6" id="KW-0999">Mitochondrion inner membrane</keyword>
<protein>
    <recommendedName>
        <fullName evidence="3">Cytochrome b-c1 complex subunit 7</fullName>
    </recommendedName>
    <alternativeName>
        <fullName evidence="10">Complex III subunit VII</fullName>
    </alternativeName>
    <alternativeName>
        <fullName evidence="11">Ubiquinol-cytochrome c reductase complex 14 kDa protein</fullName>
    </alternativeName>
</protein>
<evidence type="ECO:0000313" key="13">
    <source>
        <dbReference type="EMBL" id="KRX94542.1"/>
    </source>
</evidence>
<dbReference type="SUPFAM" id="SSF81524">
    <property type="entry name" value="14 kDa protein of cytochrome bc1 complex (Ubiquinol-cytochrome c reductase)"/>
    <property type="match status" value="1"/>
</dbReference>
<reference evidence="13 14" key="1">
    <citation type="submission" date="2015-01" db="EMBL/GenBank/DDBJ databases">
        <title>Evolution of Trichinella species and genotypes.</title>
        <authorList>
            <person name="Korhonen P.K."/>
            <person name="Edoardo P."/>
            <person name="Giuseppe L.R."/>
            <person name="Gasser R.B."/>
        </authorList>
    </citation>
    <scope>NUCLEOTIDE SEQUENCE [LARGE SCALE GENOMIC DNA]</scope>
    <source>
        <strain evidence="13">ISS141</strain>
    </source>
</reference>
<evidence type="ECO:0000256" key="1">
    <source>
        <dbReference type="ARBA" id="ARBA00004443"/>
    </source>
</evidence>
<dbReference type="PANTHER" id="PTHR12022:SF0">
    <property type="entry name" value="CYTOCHROME B-C1 COMPLEX SUBUNIT 7"/>
    <property type="match status" value="1"/>
</dbReference>
<evidence type="ECO:0000256" key="10">
    <source>
        <dbReference type="ARBA" id="ARBA00031021"/>
    </source>
</evidence>
<evidence type="ECO:0000256" key="9">
    <source>
        <dbReference type="ARBA" id="ARBA00023136"/>
    </source>
</evidence>
<comment type="caution">
    <text evidence="13">The sequence shown here is derived from an EMBL/GenBank/DDBJ whole genome shotgun (WGS) entry which is preliminary data.</text>
</comment>
<dbReference type="EMBL" id="JYDU01000070">
    <property type="protein sequence ID" value="KRX94542.1"/>
    <property type="molecule type" value="Genomic_DNA"/>
</dbReference>
<comment type="subcellular location">
    <subcellularLocation>
        <location evidence="1">Mitochondrion inner membrane</location>
        <topology evidence="1">Peripheral membrane protein</topology>
        <orientation evidence="1">Matrix side</orientation>
    </subcellularLocation>
</comment>
<keyword evidence="5" id="KW-0679">Respiratory chain</keyword>
<feature type="non-terminal residue" evidence="13">
    <location>
        <position position="1"/>
    </location>
</feature>
<name>A0A0V0Y2B6_TRIPS</name>
<dbReference type="GO" id="GO:0006122">
    <property type="term" value="P:mitochondrial electron transport, ubiquinol to cytochrome c"/>
    <property type="evidence" value="ECO:0007669"/>
    <property type="project" value="InterPro"/>
</dbReference>
<evidence type="ECO:0000256" key="3">
    <source>
        <dbReference type="ARBA" id="ARBA00016323"/>
    </source>
</evidence>
<evidence type="ECO:0000256" key="6">
    <source>
        <dbReference type="ARBA" id="ARBA00022792"/>
    </source>
</evidence>
<dbReference type="STRING" id="6337.A0A0V0Y2B6"/>
<organism evidence="13 14">
    <name type="scientific">Trichinella pseudospiralis</name>
    <name type="common">Parasitic roundworm</name>
    <dbReference type="NCBI Taxonomy" id="6337"/>
    <lineage>
        <taxon>Eukaryota</taxon>
        <taxon>Metazoa</taxon>
        <taxon>Ecdysozoa</taxon>
        <taxon>Nematoda</taxon>
        <taxon>Enoplea</taxon>
        <taxon>Dorylaimia</taxon>
        <taxon>Trichinellida</taxon>
        <taxon>Trichinellidae</taxon>
        <taxon>Trichinella</taxon>
    </lineage>
</organism>
<evidence type="ECO:0000256" key="12">
    <source>
        <dbReference type="ARBA" id="ARBA00038521"/>
    </source>
</evidence>
<dbReference type="InterPro" id="IPR036544">
    <property type="entry name" value="QCR7_sf"/>
</dbReference>
<evidence type="ECO:0000256" key="11">
    <source>
        <dbReference type="ARBA" id="ARBA00032927"/>
    </source>
</evidence>
<dbReference type="GO" id="GO:0005743">
    <property type="term" value="C:mitochondrial inner membrane"/>
    <property type="evidence" value="ECO:0007669"/>
    <property type="project" value="UniProtKB-SubCell"/>
</dbReference>
<evidence type="ECO:0000256" key="4">
    <source>
        <dbReference type="ARBA" id="ARBA00022448"/>
    </source>
</evidence>